<feature type="compositionally biased region" description="Polar residues" evidence="1">
    <location>
        <begin position="499"/>
        <end position="512"/>
    </location>
</feature>
<keyword evidence="3" id="KW-1185">Reference proteome</keyword>
<comment type="caution">
    <text evidence="2">The sequence shown here is derived from an EMBL/GenBank/DDBJ whole genome shotgun (WGS) entry which is preliminary data.</text>
</comment>
<evidence type="ECO:0000313" key="3">
    <source>
        <dbReference type="Proteomes" id="UP000651452"/>
    </source>
</evidence>
<reference evidence="2" key="2">
    <citation type="submission" date="2020-09" db="EMBL/GenBank/DDBJ databases">
        <title>Reference genome assembly for Australian Ascochyta lentis isolate Al4.</title>
        <authorList>
            <person name="Lee R.C."/>
            <person name="Farfan-Caceres L.M."/>
            <person name="Debler J.W."/>
            <person name="Williams A.H."/>
            <person name="Henares B.M."/>
        </authorList>
    </citation>
    <scope>NUCLEOTIDE SEQUENCE</scope>
    <source>
        <strain evidence="2">Al4</strain>
    </source>
</reference>
<evidence type="ECO:0000256" key="1">
    <source>
        <dbReference type="SAM" id="MobiDB-lite"/>
    </source>
</evidence>
<sequence length="554" mass="61329">MVATRRSGVNTASASNDPPKATKRRKIINLGTAKKLKKGATVESFVSRNPSLSTNSTAPSKHSSELYGLSTTSTPTDRVPDGCSSTTSDAVLHKKATVSTEQVIVALQKLITPGTSHNPIVVTGDSPPPNIQATTTHSTEVHPHRFYDRHSRLYTYKSSRPVLAPRPASGSTFTGHQGHDMYRMQTAKMTRPTWHLERPSNDHRNLPFEVQYPMSAQYLVPQHAFGNPRPHIQHYTPHPPAYRQPPTEEQLRNKAAQHVREYSRLSTDKRKLAEDPHDTNESESDENALNTMRSTHKSGPAQSGTELNERTSIILPDPYFQLPPLIEHASLLTSLLRVYPQSADQKGLREDIAMLASVQNQHLADWMNFEVGQNRKQLDLHTPCVSRSITSSPVKPLAPRFVTQERVEREKRRKRDDEIRNLFSADAKLWQDGSGLGVADVYAVTRASTPTATHDESKTNVATAIVSAFSPVRCTAKAPSPLPEQRTAFAPPAVEAARSKTSSMPSEGNVSGRSHMEKLVTPSPRVARTIPSPAVRTSGRKRRAPTRFRNDNIP</sequence>
<feature type="region of interest" description="Disordered" evidence="1">
    <location>
        <begin position="1"/>
        <end position="87"/>
    </location>
</feature>
<feature type="compositionally biased region" description="Polar residues" evidence="1">
    <location>
        <begin position="7"/>
        <end position="16"/>
    </location>
</feature>
<proteinExistence type="predicted"/>
<feature type="compositionally biased region" description="Polar residues" evidence="1">
    <location>
        <begin position="44"/>
        <end position="61"/>
    </location>
</feature>
<dbReference type="OrthoDB" id="3690573at2759"/>
<evidence type="ECO:0000313" key="2">
    <source>
        <dbReference type="EMBL" id="KAF9695597.1"/>
    </source>
</evidence>
<gene>
    <name evidence="2" type="ORF">EKO04_006542</name>
</gene>
<reference evidence="2" key="1">
    <citation type="submission" date="2018-12" db="EMBL/GenBank/DDBJ databases">
        <authorList>
            <person name="Syme R.A."/>
            <person name="Farfan-Caceres L."/>
            <person name="Lichtenzveig J."/>
        </authorList>
    </citation>
    <scope>NUCLEOTIDE SEQUENCE</scope>
    <source>
        <strain evidence="2">Al4</strain>
    </source>
</reference>
<name>A0A8H7J336_9PLEO</name>
<accession>A0A8H7J336</accession>
<dbReference type="AlphaFoldDB" id="A0A8H7J336"/>
<feature type="region of interest" description="Disordered" evidence="1">
    <location>
        <begin position="477"/>
        <end position="554"/>
    </location>
</feature>
<feature type="compositionally biased region" description="Basic and acidic residues" evidence="1">
    <location>
        <begin position="258"/>
        <end position="280"/>
    </location>
</feature>
<organism evidence="2 3">
    <name type="scientific">Ascochyta lentis</name>
    <dbReference type="NCBI Taxonomy" id="205686"/>
    <lineage>
        <taxon>Eukaryota</taxon>
        <taxon>Fungi</taxon>
        <taxon>Dikarya</taxon>
        <taxon>Ascomycota</taxon>
        <taxon>Pezizomycotina</taxon>
        <taxon>Dothideomycetes</taxon>
        <taxon>Pleosporomycetidae</taxon>
        <taxon>Pleosporales</taxon>
        <taxon>Pleosporineae</taxon>
        <taxon>Didymellaceae</taxon>
        <taxon>Ascochyta</taxon>
    </lineage>
</organism>
<dbReference type="EMBL" id="RZGK01000011">
    <property type="protein sequence ID" value="KAF9695597.1"/>
    <property type="molecule type" value="Genomic_DNA"/>
</dbReference>
<dbReference type="Proteomes" id="UP000651452">
    <property type="component" value="Unassembled WGS sequence"/>
</dbReference>
<feature type="region of interest" description="Disordered" evidence="1">
    <location>
        <begin position="243"/>
        <end position="306"/>
    </location>
</feature>
<protein>
    <submittedName>
        <fullName evidence="2">Uncharacterized protein</fullName>
    </submittedName>
</protein>